<feature type="compositionally biased region" description="Pro residues" evidence="1">
    <location>
        <begin position="1"/>
        <end position="12"/>
    </location>
</feature>
<name>A0A1X6NVX0_PORUM</name>
<feature type="compositionally biased region" description="Pro residues" evidence="1">
    <location>
        <begin position="32"/>
        <end position="51"/>
    </location>
</feature>
<keyword evidence="3" id="KW-1185">Reference proteome</keyword>
<feature type="region of interest" description="Disordered" evidence="1">
    <location>
        <begin position="1"/>
        <end position="94"/>
    </location>
</feature>
<accession>A0A1X6NVX0</accession>
<protein>
    <submittedName>
        <fullName evidence="2">Uncharacterized protein</fullName>
    </submittedName>
</protein>
<evidence type="ECO:0000313" key="2">
    <source>
        <dbReference type="EMBL" id="OSX72722.1"/>
    </source>
</evidence>
<dbReference type="EMBL" id="KV919042">
    <property type="protein sequence ID" value="OSX72722.1"/>
    <property type="molecule type" value="Genomic_DNA"/>
</dbReference>
<proteinExistence type="predicted"/>
<organism evidence="2 3">
    <name type="scientific">Porphyra umbilicalis</name>
    <name type="common">Purple laver</name>
    <name type="synonym">Red alga</name>
    <dbReference type="NCBI Taxonomy" id="2786"/>
    <lineage>
        <taxon>Eukaryota</taxon>
        <taxon>Rhodophyta</taxon>
        <taxon>Bangiophyceae</taxon>
        <taxon>Bangiales</taxon>
        <taxon>Bangiaceae</taxon>
        <taxon>Porphyra</taxon>
    </lineage>
</organism>
<gene>
    <name evidence="2" type="ORF">BU14_0410s0006</name>
</gene>
<evidence type="ECO:0000256" key="1">
    <source>
        <dbReference type="SAM" id="MobiDB-lite"/>
    </source>
</evidence>
<feature type="compositionally biased region" description="Basic residues" evidence="1">
    <location>
        <begin position="54"/>
        <end position="74"/>
    </location>
</feature>
<dbReference type="Proteomes" id="UP000218209">
    <property type="component" value="Unassembled WGS sequence"/>
</dbReference>
<reference evidence="2 3" key="1">
    <citation type="submission" date="2017-03" db="EMBL/GenBank/DDBJ databases">
        <title>WGS assembly of Porphyra umbilicalis.</title>
        <authorList>
            <person name="Brawley S.H."/>
            <person name="Blouin N.A."/>
            <person name="Ficko-Blean E."/>
            <person name="Wheeler G.L."/>
            <person name="Lohr M."/>
            <person name="Goodson H.V."/>
            <person name="Jenkins J.W."/>
            <person name="Blaby-Haas C.E."/>
            <person name="Helliwell K.E."/>
            <person name="Chan C."/>
            <person name="Marriage T."/>
            <person name="Bhattacharya D."/>
            <person name="Klein A.S."/>
            <person name="Badis Y."/>
            <person name="Brodie J."/>
            <person name="Cao Y."/>
            <person name="Collen J."/>
            <person name="Dittami S.M."/>
            <person name="Gachon C.M."/>
            <person name="Green B.R."/>
            <person name="Karpowicz S."/>
            <person name="Kim J.W."/>
            <person name="Kudahl U."/>
            <person name="Lin S."/>
            <person name="Michel G."/>
            <person name="Mittag M."/>
            <person name="Olson B.J."/>
            <person name="Pangilinan J."/>
            <person name="Peng Y."/>
            <person name="Qiu H."/>
            <person name="Shu S."/>
            <person name="Singer J.T."/>
            <person name="Smith A.G."/>
            <person name="Sprecher B.N."/>
            <person name="Wagner V."/>
            <person name="Wang W."/>
            <person name="Wang Z.-Y."/>
            <person name="Yan J."/>
            <person name="Yarish C."/>
            <person name="Zoeuner-Riek S."/>
            <person name="Zhuang Y."/>
            <person name="Zou Y."/>
            <person name="Lindquist E.A."/>
            <person name="Grimwood J."/>
            <person name="Barry K."/>
            <person name="Rokhsar D.S."/>
            <person name="Schmutz J."/>
            <person name="Stiller J.W."/>
            <person name="Grossman A.R."/>
            <person name="Prochnik S.E."/>
        </authorList>
    </citation>
    <scope>NUCLEOTIDE SEQUENCE [LARGE SCALE GENOMIC DNA]</scope>
    <source>
        <strain evidence="2">4086291</strain>
    </source>
</reference>
<evidence type="ECO:0000313" key="3">
    <source>
        <dbReference type="Proteomes" id="UP000218209"/>
    </source>
</evidence>
<sequence length="196" mass="20741">MPPSPLPRPAVCPPTHCGTIRMGGRRRQRPTVTPPRAPPPRVLTAPPPPLPRRQGARRLRAHRPVGGRGSRRPRGVSCPVSRRGGGTAVGGLRRARATAAATRLRGGAVGGGRRGGGDHRRGLLPADAAVRRGGGGGGGRSPLGYFTKASLVRIRSGRHPVEFRASFDQKYECYLISSTFRTALGSGGVHTPRRSR</sequence>
<dbReference type="AlphaFoldDB" id="A0A1X6NVX0"/>